<accession>A0A510KVE2</accession>
<reference evidence="4 5" key="1">
    <citation type="submission" date="2019-07" db="EMBL/GenBank/DDBJ databases">
        <title>Complete Genome Sequence of Leptotrichia wadei Strain JMUB3936.</title>
        <authorList>
            <person name="Watanabe S."/>
            <person name="Cui L."/>
        </authorList>
    </citation>
    <scope>NUCLEOTIDE SEQUENCE [LARGE SCALE GENOMIC DNA]</scope>
    <source>
        <strain evidence="4 5">JMUB3936</strain>
    </source>
</reference>
<dbReference type="InterPro" id="IPR001034">
    <property type="entry name" value="DeoR_HTH"/>
</dbReference>
<dbReference type="Proteomes" id="UP000321944">
    <property type="component" value="Chromosome"/>
</dbReference>
<dbReference type="AlphaFoldDB" id="A0A510KVE2"/>
<evidence type="ECO:0000313" key="4">
    <source>
        <dbReference type="EMBL" id="BBM54113.1"/>
    </source>
</evidence>
<feature type="domain" description="HTH deoR-type" evidence="3">
    <location>
        <begin position="3"/>
        <end position="58"/>
    </location>
</feature>
<name>A0A510KVE2_9FUSO</name>
<dbReference type="PROSITE" id="PS51000">
    <property type="entry name" value="HTH_DEOR_2"/>
    <property type="match status" value="1"/>
</dbReference>
<dbReference type="PANTHER" id="PTHR30363:SF56">
    <property type="entry name" value="TRANSCRIPTIONAL REGULATOR, DEOR FAMILY"/>
    <property type="match status" value="1"/>
</dbReference>
<dbReference type="SMART" id="SM01134">
    <property type="entry name" value="DeoRC"/>
    <property type="match status" value="1"/>
</dbReference>
<dbReference type="Pfam" id="PF00455">
    <property type="entry name" value="DeoRC"/>
    <property type="match status" value="1"/>
</dbReference>
<evidence type="ECO:0000259" key="3">
    <source>
        <dbReference type="PROSITE" id="PS51000"/>
    </source>
</evidence>
<dbReference type="InterPro" id="IPR037171">
    <property type="entry name" value="NagB/RpiA_transferase-like"/>
</dbReference>
<protein>
    <submittedName>
        <fullName evidence="4">Transcriptional regulator, DeoR family</fullName>
    </submittedName>
</protein>
<dbReference type="Gene3D" id="1.10.10.10">
    <property type="entry name" value="Winged helix-like DNA-binding domain superfamily/Winged helix DNA-binding domain"/>
    <property type="match status" value="1"/>
</dbReference>
<dbReference type="SMART" id="SM00420">
    <property type="entry name" value="HTH_DEOR"/>
    <property type="match status" value="1"/>
</dbReference>
<dbReference type="PRINTS" id="PR00037">
    <property type="entry name" value="HTHLACR"/>
</dbReference>
<dbReference type="RefSeq" id="WP_147002949.1">
    <property type="nucleotide sequence ID" value="NZ_AP019841.1"/>
</dbReference>
<dbReference type="GO" id="GO:0003700">
    <property type="term" value="F:DNA-binding transcription factor activity"/>
    <property type="evidence" value="ECO:0007669"/>
    <property type="project" value="InterPro"/>
</dbReference>
<dbReference type="Gene3D" id="3.40.50.1360">
    <property type="match status" value="1"/>
</dbReference>
<dbReference type="SUPFAM" id="SSF100950">
    <property type="entry name" value="NagB/RpiA/CoA transferase-like"/>
    <property type="match status" value="1"/>
</dbReference>
<keyword evidence="1" id="KW-0805">Transcription regulation</keyword>
<dbReference type="InterPro" id="IPR036390">
    <property type="entry name" value="WH_DNA-bd_sf"/>
</dbReference>
<dbReference type="SUPFAM" id="SSF46785">
    <property type="entry name" value="Winged helix' DNA-binding domain"/>
    <property type="match status" value="1"/>
</dbReference>
<dbReference type="Pfam" id="PF08220">
    <property type="entry name" value="HTH_DeoR"/>
    <property type="match status" value="1"/>
</dbReference>
<organism evidence="4 5">
    <name type="scientific">Leptotrichia wadei</name>
    <dbReference type="NCBI Taxonomy" id="157687"/>
    <lineage>
        <taxon>Bacteria</taxon>
        <taxon>Fusobacteriati</taxon>
        <taxon>Fusobacteriota</taxon>
        <taxon>Fusobacteriia</taxon>
        <taxon>Fusobacteriales</taxon>
        <taxon>Leptotrichiaceae</taxon>
        <taxon>Leptotrichia</taxon>
    </lineage>
</organism>
<keyword evidence="2" id="KW-0804">Transcription</keyword>
<evidence type="ECO:0000256" key="1">
    <source>
        <dbReference type="ARBA" id="ARBA00023015"/>
    </source>
</evidence>
<proteinExistence type="predicted"/>
<dbReference type="OrthoDB" id="9797223at2"/>
<gene>
    <name evidence="4" type="ORF">JMUB3936_0391</name>
</gene>
<evidence type="ECO:0000313" key="5">
    <source>
        <dbReference type="Proteomes" id="UP000321944"/>
    </source>
</evidence>
<sequence>MLASERFEKIVQIVNEKGIANTKELAQILNVTETTIRRDTEFLEKQGKIIRVHGGAKSINQKTVMSNQDEKDMKDRTENYEKKDEVCKKVASFIKNGDCIFLDGGTTVVPIVKYLKGKNVKIVTNSMLVVKAFNDSDSELFVIGGKYIEEYDMSVGSIALNNLSNFNFDYAILGCAGLDIERQVVYTTEMETMLIKEKAMGLAVKKYLLLDDSKLSIRGFYTFVNTSDFDAIICNNSENVNEEELPNNFIIV</sequence>
<dbReference type="InterPro" id="IPR014036">
    <property type="entry name" value="DeoR-like_C"/>
</dbReference>
<dbReference type="PANTHER" id="PTHR30363">
    <property type="entry name" value="HTH-TYPE TRANSCRIPTIONAL REGULATOR SRLR-RELATED"/>
    <property type="match status" value="1"/>
</dbReference>
<dbReference type="EMBL" id="AP019841">
    <property type="protein sequence ID" value="BBM54113.1"/>
    <property type="molecule type" value="Genomic_DNA"/>
</dbReference>
<evidence type="ECO:0000256" key="2">
    <source>
        <dbReference type="ARBA" id="ARBA00023163"/>
    </source>
</evidence>
<dbReference type="InterPro" id="IPR050313">
    <property type="entry name" value="Carb_Metab_HTH_regulators"/>
</dbReference>
<dbReference type="InterPro" id="IPR036388">
    <property type="entry name" value="WH-like_DNA-bd_sf"/>
</dbReference>